<dbReference type="InterPro" id="IPR020422">
    <property type="entry name" value="TYR_PHOSPHATASE_DUAL_dom"/>
</dbReference>
<evidence type="ECO:0000259" key="7">
    <source>
        <dbReference type="PROSITE" id="PS50056"/>
    </source>
</evidence>
<dbReference type="GO" id="GO:0005634">
    <property type="term" value="C:nucleus"/>
    <property type="evidence" value="ECO:0007669"/>
    <property type="project" value="TreeGrafter"/>
</dbReference>
<dbReference type="InterPro" id="IPR029021">
    <property type="entry name" value="Prot-tyrosine_phosphatase-like"/>
</dbReference>
<dbReference type="PROSITE" id="PS00383">
    <property type="entry name" value="TYR_PHOSPHATASE_1"/>
    <property type="match status" value="1"/>
</dbReference>
<evidence type="ECO:0000256" key="3">
    <source>
        <dbReference type="ARBA" id="ARBA00022801"/>
    </source>
</evidence>
<feature type="region of interest" description="Disordered" evidence="5">
    <location>
        <begin position="385"/>
        <end position="406"/>
    </location>
</feature>
<dbReference type="PANTHER" id="PTHR10159:SF519">
    <property type="entry name" value="DUAL SPECIFICITY PROTEIN PHOSPHATASE MPK3"/>
    <property type="match status" value="1"/>
</dbReference>
<dbReference type="PhylomeDB" id="A0A060TBZ0"/>
<gene>
    <name evidence="8" type="ORF">GNLVRS02_ARAD1D35794g</name>
</gene>
<feature type="domain" description="Tyrosine specific protein phosphatases" evidence="7">
    <location>
        <begin position="300"/>
        <end position="359"/>
    </location>
</feature>
<dbReference type="Gene3D" id="3.90.190.10">
    <property type="entry name" value="Protein tyrosine phosphatase superfamily"/>
    <property type="match status" value="1"/>
</dbReference>
<dbReference type="Pfam" id="PF00782">
    <property type="entry name" value="DSPc"/>
    <property type="match status" value="1"/>
</dbReference>
<dbReference type="PROSITE" id="PS50056">
    <property type="entry name" value="TYR_PHOSPHATASE_2"/>
    <property type="match status" value="1"/>
</dbReference>
<dbReference type="InterPro" id="IPR000340">
    <property type="entry name" value="Dual-sp_phosphatase_cat-dom"/>
</dbReference>
<dbReference type="GO" id="GO:0043409">
    <property type="term" value="P:negative regulation of MAPK cascade"/>
    <property type="evidence" value="ECO:0007669"/>
    <property type="project" value="TreeGrafter"/>
</dbReference>
<reference evidence="8" key="1">
    <citation type="submission" date="2014-02" db="EMBL/GenBank/DDBJ databases">
        <authorList>
            <person name="Genoscope - CEA"/>
        </authorList>
    </citation>
    <scope>NUCLEOTIDE SEQUENCE</scope>
    <source>
        <strain evidence="8">LS3</strain>
    </source>
</reference>
<dbReference type="AlphaFoldDB" id="A0A060TBZ0"/>
<name>A0A060TBZ0_BLAAD</name>
<evidence type="ECO:0000256" key="1">
    <source>
        <dbReference type="ARBA" id="ARBA00008601"/>
    </source>
</evidence>
<dbReference type="PANTHER" id="PTHR10159">
    <property type="entry name" value="DUAL SPECIFICITY PROTEIN PHOSPHATASE"/>
    <property type="match status" value="1"/>
</dbReference>
<dbReference type="GO" id="GO:0017017">
    <property type="term" value="F:MAP kinase tyrosine/serine/threonine phosphatase activity"/>
    <property type="evidence" value="ECO:0007669"/>
    <property type="project" value="TreeGrafter"/>
</dbReference>
<keyword evidence="4" id="KW-0904">Protein phosphatase</keyword>
<dbReference type="InterPro" id="IPR000387">
    <property type="entry name" value="Tyr_Pase_dom"/>
</dbReference>
<dbReference type="EMBL" id="HG937694">
    <property type="protein sequence ID" value="CDP38488.1"/>
    <property type="molecule type" value="Genomic_DNA"/>
</dbReference>
<feature type="compositionally biased region" description="Pro residues" evidence="5">
    <location>
        <begin position="1"/>
        <end position="15"/>
    </location>
</feature>
<evidence type="ECO:0000256" key="2">
    <source>
        <dbReference type="ARBA" id="ARBA00013064"/>
    </source>
</evidence>
<dbReference type="InterPro" id="IPR016130">
    <property type="entry name" value="Tyr_Pase_AS"/>
</dbReference>
<dbReference type="GO" id="GO:0033550">
    <property type="term" value="F:MAP kinase tyrosine phosphatase activity"/>
    <property type="evidence" value="ECO:0007669"/>
    <property type="project" value="TreeGrafter"/>
</dbReference>
<reference evidence="8" key="2">
    <citation type="submission" date="2014-06" db="EMBL/GenBank/DDBJ databases">
        <title>The complete genome of Blastobotrys (Arxula) adeninivorans LS3 - a yeast of biotechnological interest.</title>
        <authorList>
            <person name="Kunze G."/>
            <person name="Gaillardin C."/>
            <person name="Czernicka M."/>
            <person name="Durrens P."/>
            <person name="Martin T."/>
            <person name="Boer E."/>
            <person name="Gabaldon T."/>
            <person name="Cruz J."/>
            <person name="Talla E."/>
            <person name="Marck C."/>
            <person name="Goffeau A."/>
            <person name="Barbe V."/>
            <person name="Baret P."/>
            <person name="Baronian K."/>
            <person name="Beier S."/>
            <person name="Bleykasten C."/>
            <person name="Bode R."/>
            <person name="Casaregola S."/>
            <person name="Despons L."/>
            <person name="Fairhead C."/>
            <person name="Giersberg M."/>
            <person name="Gierski P."/>
            <person name="Hahnel U."/>
            <person name="Hartmann A."/>
            <person name="Jankowska D."/>
            <person name="Jubin C."/>
            <person name="Jung P."/>
            <person name="Lafontaine I."/>
            <person name="Leh-Louis V."/>
            <person name="Lemaire M."/>
            <person name="Marcet-Houben M."/>
            <person name="Mascher M."/>
            <person name="Morel G."/>
            <person name="Richard G.-F."/>
            <person name="Riechen J."/>
            <person name="Sacerdot C."/>
            <person name="Sarkar A."/>
            <person name="Savel G."/>
            <person name="Schacherer J."/>
            <person name="Sherman D."/>
            <person name="Straub M.-L."/>
            <person name="Stein N."/>
            <person name="Thierry A."/>
            <person name="Trautwein-Schult A."/>
            <person name="Westhof E."/>
            <person name="Worch S."/>
            <person name="Dujon B."/>
            <person name="Souciet J.-L."/>
            <person name="Wincker P."/>
            <person name="Scholz U."/>
            <person name="Neuveglise N."/>
        </authorList>
    </citation>
    <scope>NUCLEOTIDE SEQUENCE</scope>
    <source>
        <strain evidence="8">LS3</strain>
    </source>
</reference>
<accession>A0A060TBZ0</accession>
<evidence type="ECO:0000313" key="8">
    <source>
        <dbReference type="EMBL" id="CDP38488.1"/>
    </source>
</evidence>
<feature type="compositionally biased region" description="Polar residues" evidence="5">
    <location>
        <begin position="98"/>
        <end position="109"/>
    </location>
</feature>
<dbReference type="SUPFAM" id="SSF52799">
    <property type="entry name" value="(Phosphotyrosine protein) phosphatases II"/>
    <property type="match status" value="1"/>
</dbReference>
<evidence type="ECO:0000256" key="5">
    <source>
        <dbReference type="SAM" id="MobiDB-lite"/>
    </source>
</evidence>
<dbReference type="CDD" id="cd14521">
    <property type="entry name" value="DSP_fungal_SDP1-like"/>
    <property type="match status" value="1"/>
</dbReference>
<dbReference type="PROSITE" id="PS50054">
    <property type="entry name" value="TYR_PHOSPHATASE_DUAL"/>
    <property type="match status" value="1"/>
</dbReference>
<keyword evidence="3" id="KW-0378">Hydrolase</keyword>
<evidence type="ECO:0000259" key="6">
    <source>
        <dbReference type="PROSITE" id="PS50054"/>
    </source>
</evidence>
<evidence type="ECO:0000256" key="4">
    <source>
        <dbReference type="ARBA" id="ARBA00022912"/>
    </source>
</evidence>
<feature type="domain" description="Tyrosine-protein phosphatase" evidence="6">
    <location>
        <begin position="151"/>
        <end position="380"/>
    </location>
</feature>
<dbReference type="GO" id="GO:0005829">
    <property type="term" value="C:cytosol"/>
    <property type="evidence" value="ECO:0007669"/>
    <property type="project" value="TreeGrafter"/>
</dbReference>
<dbReference type="EC" id="3.1.3.48" evidence="2"/>
<dbReference type="GO" id="GO:0008330">
    <property type="term" value="F:protein tyrosine/threonine phosphatase activity"/>
    <property type="evidence" value="ECO:0007669"/>
    <property type="project" value="TreeGrafter"/>
</dbReference>
<sequence>MDSPPPPRLLRPRPSPQKRPRNTKNLFVHVQHLSRHSVDWPGATANDSKNNANTNAPPPLTAVPHTTTAVSFPDRGHRSPRHLKKTEKSSPKGLSLSIPVSPSRSTSRTVPYPDGTVAKPYSRPTVVMPQDLLSPSDLMAHESAVDHYPDGPVLVFPPNVYLYSEPTVDEANSFDVIINVAKEVANPYLALSSCSSSCSNSTCNSACASAANSTSCSPSQLCSEDLSLVPSSSRDTEWSSSNCSPIDQMNYSPDPSSPPSSIGDYDAWDTKNTSANTTTTTKATRPEYVYMPWDHNSQLTQDLDYLTTLIDHRVDQGKKVLIHCQCGVSRSASLVVAYVMKKRSWDLNTAYDYVKQQSPCISPNMTLMFQLIDWQRMLNSQQSRAPASSCLPAESPVSPVSHMQGV</sequence>
<comment type="similarity">
    <text evidence="1">Belongs to the protein-tyrosine phosphatase family. Non-receptor class dual specificity subfamily.</text>
</comment>
<feature type="region of interest" description="Disordered" evidence="5">
    <location>
        <begin position="1"/>
        <end position="26"/>
    </location>
</feature>
<dbReference type="SMART" id="SM00195">
    <property type="entry name" value="DSPc"/>
    <property type="match status" value="1"/>
</dbReference>
<organism evidence="8">
    <name type="scientific">Blastobotrys adeninivorans</name>
    <name type="common">Yeast</name>
    <name type="synonym">Arxula adeninivorans</name>
    <dbReference type="NCBI Taxonomy" id="409370"/>
    <lineage>
        <taxon>Eukaryota</taxon>
        <taxon>Fungi</taxon>
        <taxon>Dikarya</taxon>
        <taxon>Ascomycota</taxon>
        <taxon>Saccharomycotina</taxon>
        <taxon>Dipodascomycetes</taxon>
        <taxon>Dipodascales</taxon>
        <taxon>Trichomonascaceae</taxon>
        <taxon>Blastobotrys</taxon>
    </lineage>
</organism>
<protein>
    <recommendedName>
        <fullName evidence="2">protein-tyrosine-phosphatase</fullName>
        <ecNumber evidence="2">3.1.3.48</ecNumber>
    </recommendedName>
</protein>
<feature type="region of interest" description="Disordered" evidence="5">
    <location>
        <begin position="39"/>
        <end position="116"/>
    </location>
</feature>
<feature type="compositionally biased region" description="Polar residues" evidence="5">
    <location>
        <begin position="230"/>
        <end position="251"/>
    </location>
</feature>
<feature type="region of interest" description="Disordered" evidence="5">
    <location>
        <begin position="230"/>
        <end position="266"/>
    </location>
</feature>
<proteinExistence type="inferred from homology"/>